<sequence length="310" mass="34972">MILDRIASLLRTCDGNAPTLPPTQLFNENWLLRLMIDWHATHPDAGPYPMAPMPGATWFAEAWLPSAFLPRFRKDRLAESWTHADGAVGHFSTGSRGWADLVLLPEARQLTVIEGKMFSRLSSGVRNAPWYDQAARTVACMAEILRRADRHPVELDELTYVLIAPRRRIDDGVFADELARGAILRKVRRRVEDYAGSRDDWFREWFVPTVRRVELLCLSWEEAIEAIAFHDPETGQEFDAFYNRCLHYNRPQAVTVLHDLRAGPAPEPDPELADLDDEPVRARAQVGGGAGPAPPDPPDPIRDAAIRRKG</sequence>
<reference evidence="2 3" key="2">
    <citation type="submission" date="2019-01" db="EMBL/GenBank/DDBJ databases">
        <title>Tautonia sociabilis, a novel thermotolerant planctomycete of Isosphaeraceae family, isolated from a 4000 m deep subterranean habitat.</title>
        <authorList>
            <person name="Kovaleva O.L."/>
            <person name="Elcheninov A.G."/>
            <person name="Van Heerden E."/>
            <person name="Toshchakov S.V."/>
            <person name="Novikov A."/>
            <person name="Bonch-Osmolovskaya E.A."/>
            <person name="Kublanov I.V."/>
        </authorList>
    </citation>
    <scope>NUCLEOTIDE SEQUENCE [LARGE SCALE GENOMIC DNA]</scope>
    <source>
        <strain evidence="2 3">GM2012</strain>
    </source>
</reference>
<keyword evidence="3" id="KW-1185">Reference proteome</keyword>
<evidence type="ECO:0000256" key="1">
    <source>
        <dbReference type="SAM" id="MobiDB-lite"/>
    </source>
</evidence>
<feature type="compositionally biased region" description="Acidic residues" evidence="1">
    <location>
        <begin position="268"/>
        <end position="277"/>
    </location>
</feature>
<gene>
    <name evidence="2" type="ORF">TsocGM_22115</name>
</gene>
<dbReference type="AlphaFoldDB" id="A0A432ME40"/>
<protein>
    <submittedName>
        <fullName evidence="2">Uncharacterized protein</fullName>
    </submittedName>
</protein>
<dbReference type="Proteomes" id="UP000280296">
    <property type="component" value="Unassembled WGS sequence"/>
</dbReference>
<evidence type="ECO:0000313" key="2">
    <source>
        <dbReference type="EMBL" id="RUL83409.1"/>
    </source>
</evidence>
<evidence type="ECO:0000313" key="3">
    <source>
        <dbReference type="Proteomes" id="UP000280296"/>
    </source>
</evidence>
<comment type="caution">
    <text evidence="2">The sequence shown here is derived from an EMBL/GenBank/DDBJ whole genome shotgun (WGS) entry which is preliminary data.</text>
</comment>
<dbReference type="OrthoDB" id="8479834at2"/>
<accession>A0A432ME40</accession>
<feature type="compositionally biased region" description="Basic and acidic residues" evidence="1">
    <location>
        <begin position="299"/>
        <end position="310"/>
    </location>
</feature>
<proteinExistence type="predicted"/>
<organism evidence="2 3">
    <name type="scientific">Tautonia sociabilis</name>
    <dbReference type="NCBI Taxonomy" id="2080755"/>
    <lineage>
        <taxon>Bacteria</taxon>
        <taxon>Pseudomonadati</taxon>
        <taxon>Planctomycetota</taxon>
        <taxon>Planctomycetia</taxon>
        <taxon>Isosphaerales</taxon>
        <taxon>Isosphaeraceae</taxon>
        <taxon>Tautonia</taxon>
    </lineage>
</organism>
<dbReference type="EMBL" id="RYZH01000060">
    <property type="protein sequence ID" value="RUL83409.1"/>
    <property type="molecule type" value="Genomic_DNA"/>
</dbReference>
<feature type="region of interest" description="Disordered" evidence="1">
    <location>
        <begin position="261"/>
        <end position="310"/>
    </location>
</feature>
<reference evidence="2 3" key="1">
    <citation type="submission" date="2018-12" db="EMBL/GenBank/DDBJ databases">
        <authorList>
            <person name="Toschakov S.V."/>
        </authorList>
    </citation>
    <scope>NUCLEOTIDE SEQUENCE [LARGE SCALE GENOMIC DNA]</scope>
    <source>
        <strain evidence="2 3">GM2012</strain>
    </source>
</reference>
<dbReference type="RefSeq" id="WP_126727636.1">
    <property type="nucleotide sequence ID" value="NZ_RYZH01000060.1"/>
</dbReference>
<name>A0A432ME40_9BACT</name>